<comment type="caution">
    <text evidence="1">The sequence shown here is derived from an EMBL/GenBank/DDBJ whole genome shotgun (WGS) entry which is preliminary data.</text>
</comment>
<gene>
    <name evidence="1" type="ORF">CPG37_08910</name>
</gene>
<protein>
    <submittedName>
        <fullName evidence="1">Uncharacterized protein</fullName>
    </submittedName>
</protein>
<reference evidence="1 2" key="1">
    <citation type="submission" date="2017-09" db="EMBL/GenBank/DDBJ databases">
        <authorList>
            <person name="Perez-Cataluna A."/>
            <person name="Figueras M.J."/>
            <person name="Salas-Masso N."/>
        </authorList>
    </citation>
    <scope>NUCLEOTIDE SEQUENCE [LARGE SCALE GENOMIC DNA]</scope>
    <source>
        <strain evidence="1 2">F138-33</strain>
    </source>
</reference>
<name>A0ABX4LPV6_9BACT</name>
<evidence type="ECO:0000313" key="2">
    <source>
        <dbReference type="Proteomes" id="UP000221384"/>
    </source>
</evidence>
<dbReference type="EMBL" id="NWVW01000009">
    <property type="protein sequence ID" value="PHO09610.1"/>
    <property type="molecule type" value="Genomic_DNA"/>
</dbReference>
<sequence>MKTIYEDSFFKKFVEDFKIKVPDNFLKLSPYHELKNFKSAEYIYCIAYEMLIRTDEYNNIMQEYALIKNKSKYEMTNDEFSKLRELLGRMNNLGLNKISFLGFDCGTDYDYVLKKIEYYDEIVNSSWSVRMVHKFEIEPSLGFNSIYHKIIDYYQKKGKLYVYNKVKYYLYDLNSEKNIMQLLFDLLKENENSIERIRSYINGDELISPIELDTTFDINKITTLDLHKILCFFYIPIKTNNGEKYVPLTDELFLKYLDEELLFSLKEKKSSDLLIKRKSEFSQYNSEFWNKYCVSDIKNGLMKLVDFHVSNNLIYNAKGMDVFDTSTNEILENPSNFYIPCVNRMEIPSSILWSQSNDEIPNNRFQEQLKYDGHNIIIAKEGLYKLKREDNIYLINIDKNISLSYLDDSFLETLVYEDLKNINIETEPLYSRPRLIFDEARLTSIPINLNLSKEDLLLYVSRVKEEYDRDKNIVKTDEEYFFDLTLDSDLLKMPSYIKSANEKRSTRDKRLLPVKRHDFVEKFASGFYIYDLYKFFLRYFKIKRKCIRRERRIEIKKIKAVAKREGTNINIDKVKNVKNNSSEKIKSYSNYNLINKISELIDDLTEEQVFYYLTTMKEFIHGVNQKGEWNNLKKKYNPKKEENPEPKYKNLIIGDSYIIKSNKTELIDNLGI</sequence>
<evidence type="ECO:0000313" key="1">
    <source>
        <dbReference type="EMBL" id="PHO09610.1"/>
    </source>
</evidence>
<dbReference type="RefSeq" id="WP_099334677.1">
    <property type="nucleotide sequence ID" value="NZ_CP042812.1"/>
</dbReference>
<accession>A0ABX4LPV6</accession>
<proteinExistence type="predicted"/>
<dbReference type="Proteomes" id="UP000221384">
    <property type="component" value="Unassembled WGS sequence"/>
</dbReference>
<keyword evidence="2" id="KW-1185">Reference proteome</keyword>
<organism evidence="1 2">
    <name type="scientific">Malaciobacter canalis</name>
    <dbReference type="NCBI Taxonomy" id="1912871"/>
    <lineage>
        <taxon>Bacteria</taxon>
        <taxon>Pseudomonadati</taxon>
        <taxon>Campylobacterota</taxon>
        <taxon>Epsilonproteobacteria</taxon>
        <taxon>Campylobacterales</taxon>
        <taxon>Arcobacteraceae</taxon>
        <taxon>Malaciobacter</taxon>
    </lineage>
</organism>